<evidence type="ECO:0000313" key="10">
    <source>
        <dbReference type="EMBL" id="CAG7603878.1"/>
    </source>
</evidence>
<dbReference type="Proteomes" id="UP000693996">
    <property type="component" value="Chromosome"/>
</dbReference>
<protein>
    <recommendedName>
        <fullName evidence="9">Protein translocase subunit SecE</fullName>
    </recommendedName>
</protein>
<dbReference type="InterPro" id="IPR001901">
    <property type="entry name" value="Translocase_SecE/Sec61-g"/>
</dbReference>
<feature type="transmembrane region" description="Helical" evidence="9">
    <location>
        <begin position="41"/>
        <end position="68"/>
    </location>
</feature>
<dbReference type="HAMAP" id="MF_00422">
    <property type="entry name" value="SecE"/>
    <property type="match status" value="1"/>
</dbReference>
<keyword evidence="4 9" id="KW-0812">Transmembrane</keyword>
<keyword evidence="5 9" id="KW-0653">Protein transport</keyword>
<gene>
    <name evidence="9 10" type="primary">secE</name>
    <name evidence="10" type="ORF">MYVALT_D_00010</name>
</gene>
<reference evidence="10" key="1">
    <citation type="submission" date="2021-06" db="EMBL/GenBank/DDBJ databases">
        <authorList>
            <person name="Szabo G."/>
        </authorList>
    </citation>
    <scope>NUCLEOTIDE SEQUENCE</scope>
    <source>
        <strain evidence="10">MYVALT</strain>
    </source>
</reference>
<dbReference type="PANTHER" id="PTHR33910:SF1">
    <property type="entry name" value="PROTEIN TRANSLOCASE SUBUNIT SECE"/>
    <property type="match status" value="1"/>
</dbReference>
<evidence type="ECO:0000256" key="9">
    <source>
        <dbReference type="HAMAP-Rule" id="MF_00422"/>
    </source>
</evidence>
<organism evidence="10 11">
    <name type="scientific">Candidatus Vallotiella hemipterorum</name>
    <dbReference type="NCBI Taxonomy" id="1177213"/>
    <lineage>
        <taxon>Bacteria</taxon>
        <taxon>Pseudomonadati</taxon>
        <taxon>Pseudomonadota</taxon>
        <taxon>Betaproteobacteria</taxon>
        <taxon>Burkholderiales</taxon>
        <taxon>Burkholderiaceae</taxon>
        <taxon>Candidatus Vallotiella</taxon>
    </lineage>
</organism>
<evidence type="ECO:0000256" key="5">
    <source>
        <dbReference type="ARBA" id="ARBA00022927"/>
    </source>
</evidence>
<accession>A0A916JXD3</accession>
<comment type="similarity">
    <text evidence="9">Belongs to the SecE/SEC61-gamma family.</text>
</comment>
<dbReference type="NCBIfam" id="NF004371">
    <property type="entry name" value="PRK05740.1-1"/>
    <property type="match status" value="1"/>
</dbReference>
<dbReference type="RefSeq" id="WP_216797301.1">
    <property type="nucleotide sequence ID" value="NZ_OU343031.1"/>
</dbReference>
<comment type="subcellular location">
    <subcellularLocation>
        <location evidence="1">Membrane</location>
    </subcellularLocation>
</comment>
<evidence type="ECO:0000256" key="6">
    <source>
        <dbReference type="ARBA" id="ARBA00022989"/>
    </source>
</evidence>
<dbReference type="GO" id="GO:0065002">
    <property type="term" value="P:intracellular protein transmembrane transport"/>
    <property type="evidence" value="ECO:0007669"/>
    <property type="project" value="UniProtKB-UniRule"/>
</dbReference>
<comment type="function">
    <text evidence="9">Essential subunit of the Sec protein translocation channel SecYEG. Clamps together the 2 halves of SecY. May contact the channel plug during translocation.</text>
</comment>
<sequence length="126" mass="14169">MANSSIKTVSIIKNRLLLALSILLIIAGIAGFYLLEMHNWYVRSLVLVIGIATGIAVELSSTLGKSFIAFSKDSYREINKVVWPSRKEAVQTTMVVFGFVLLMAIYLWISDKTIEWVIFSLILGWK</sequence>
<proteinExistence type="inferred from homology"/>
<dbReference type="GO" id="GO:0006605">
    <property type="term" value="P:protein targeting"/>
    <property type="evidence" value="ECO:0007669"/>
    <property type="project" value="UniProtKB-UniRule"/>
</dbReference>
<dbReference type="AlphaFoldDB" id="A0A916JXD3"/>
<evidence type="ECO:0000313" key="11">
    <source>
        <dbReference type="Proteomes" id="UP000693996"/>
    </source>
</evidence>
<dbReference type="PANTHER" id="PTHR33910">
    <property type="entry name" value="PROTEIN TRANSLOCASE SUBUNIT SECE"/>
    <property type="match status" value="1"/>
</dbReference>
<dbReference type="KEGG" id="vtr:MYVALT_D_00010"/>
<evidence type="ECO:0000256" key="1">
    <source>
        <dbReference type="ARBA" id="ARBA00004370"/>
    </source>
</evidence>
<feature type="transmembrane region" description="Helical" evidence="9">
    <location>
        <begin position="16"/>
        <end position="35"/>
    </location>
</feature>
<dbReference type="GO" id="GO:0005886">
    <property type="term" value="C:plasma membrane"/>
    <property type="evidence" value="ECO:0007669"/>
    <property type="project" value="UniProtKB-UniRule"/>
</dbReference>
<keyword evidence="3 9" id="KW-1003">Cell membrane</keyword>
<keyword evidence="11" id="KW-1185">Reference proteome</keyword>
<name>A0A916JXD3_9BURK</name>
<dbReference type="GO" id="GO:0008320">
    <property type="term" value="F:protein transmembrane transporter activity"/>
    <property type="evidence" value="ECO:0007669"/>
    <property type="project" value="UniProtKB-UniRule"/>
</dbReference>
<dbReference type="NCBIfam" id="TIGR00964">
    <property type="entry name" value="secE_bact"/>
    <property type="match status" value="1"/>
</dbReference>
<dbReference type="GO" id="GO:0009306">
    <property type="term" value="P:protein secretion"/>
    <property type="evidence" value="ECO:0007669"/>
    <property type="project" value="UniProtKB-UniRule"/>
</dbReference>
<evidence type="ECO:0000256" key="3">
    <source>
        <dbReference type="ARBA" id="ARBA00022475"/>
    </source>
</evidence>
<evidence type="ECO:0000256" key="2">
    <source>
        <dbReference type="ARBA" id="ARBA00022448"/>
    </source>
</evidence>
<dbReference type="InterPro" id="IPR005807">
    <property type="entry name" value="SecE_bac"/>
</dbReference>
<keyword evidence="6 9" id="KW-1133">Transmembrane helix</keyword>
<feature type="transmembrane region" description="Helical" evidence="9">
    <location>
        <begin position="89"/>
        <end position="109"/>
    </location>
</feature>
<keyword evidence="8 9" id="KW-0472">Membrane</keyword>
<evidence type="ECO:0000256" key="8">
    <source>
        <dbReference type="ARBA" id="ARBA00023136"/>
    </source>
</evidence>
<evidence type="ECO:0000256" key="4">
    <source>
        <dbReference type="ARBA" id="ARBA00022692"/>
    </source>
</evidence>
<comment type="caution">
    <text evidence="9">Lacks conserved residue(s) required for the propagation of feature annotation.</text>
</comment>
<keyword evidence="2 9" id="KW-0813">Transport</keyword>
<dbReference type="GO" id="GO:0043952">
    <property type="term" value="P:protein transport by the Sec complex"/>
    <property type="evidence" value="ECO:0007669"/>
    <property type="project" value="UniProtKB-UniRule"/>
</dbReference>
<comment type="subunit">
    <text evidence="9">Component of the Sec protein translocase complex. Heterotrimer consisting of SecY, SecE and SecG subunits. The heterotrimers can form oligomers, although 1 heterotrimer is thought to be able to translocate proteins. Interacts with the ribosome. Interacts with SecDF, and other proteins may be involved. Interacts with SecA.</text>
</comment>
<dbReference type="EMBL" id="OU343031">
    <property type="protein sequence ID" value="CAG7603878.1"/>
    <property type="molecule type" value="Genomic_DNA"/>
</dbReference>
<evidence type="ECO:0000256" key="7">
    <source>
        <dbReference type="ARBA" id="ARBA00023010"/>
    </source>
</evidence>
<keyword evidence="7 9" id="KW-0811">Translocation</keyword>
<dbReference type="Pfam" id="PF00584">
    <property type="entry name" value="SecE"/>
    <property type="match status" value="1"/>
</dbReference>